<dbReference type="EMBL" id="CAJVPV010008417">
    <property type="protein sequence ID" value="CAG8630344.1"/>
    <property type="molecule type" value="Genomic_DNA"/>
</dbReference>
<feature type="domain" description="PPM-type phosphatase" evidence="1">
    <location>
        <begin position="7"/>
        <end position="264"/>
    </location>
</feature>
<dbReference type="SMART" id="SM00332">
    <property type="entry name" value="PP2Cc"/>
    <property type="match status" value="1"/>
</dbReference>
<protein>
    <submittedName>
        <fullName evidence="2">9697_t:CDS:1</fullName>
    </submittedName>
</protein>
<dbReference type="InterPro" id="IPR015655">
    <property type="entry name" value="PP2C"/>
</dbReference>
<dbReference type="GO" id="GO:0004722">
    <property type="term" value="F:protein serine/threonine phosphatase activity"/>
    <property type="evidence" value="ECO:0007669"/>
    <property type="project" value="InterPro"/>
</dbReference>
<dbReference type="InterPro" id="IPR036457">
    <property type="entry name" value="PPM-type-like_dom_sf"/>
</dbReference>
<feature type="non-terminal residue" evidence="2">
    <location>
        <position position="1"/>
    </location>
</feature>
<dbReference type="OrthoDB" id="659at2759"/>
<keyword evidence="3" id="KW-1185">Reference proteome</keyword>
<evidence type="ECO:0000259" key="1">
    <source>
        <dbReference type="PROSITE" id="PS51746"/>
    </source>
</evidence>
<dbReference type="PROSITE" id="PS51746">
    <property type="entry name" value="PPM_2"/>
    <property type="match status" value="1"/>
</dbReference>
<evidence type="ECO:0000313" key="2">
    <source>
        <dbReference type="EMBL" id="CAG8630344.1"/>
    </source>
</evidence>
<organism evidence="2 3">
    <name type="scientific">Acaulospora morrowiae</name>
    <dbReference type="NCBI Taxonomy" id="94023"/>
    <lineage>
        <taxon>Eukaryota</taxon>
        <taxon>Fungi</taxon>
        <taxon>Fungi incertae sedis</taxon>
        <taxon>Mucoromycota</taxon>
        <taxon>Glomeromycotina</taxon>
        <taxon>Glomeromycetes</taxon>
        <taxon>Diversisporales</taxon>
        <taxon>Acaulosporaceae</taxon>
        <taxon>Acaulospora</taxon>
    </lineage>
</organism>
<dbReference type="PANTHER" id="PTHR47992">
    <property type="entry name" value="PROTEIN PHOSPHATASE"/>
    <property type="match status" value="1"/>
</dbReference>
<comment type="caution">
    <text evidence="2">The sequence shown here is derived from an EMBL/GenBank/DDBJ whole genome shotgun (WGS) entry which is preliminary data.</text>
</comment>
<dbReference type="Pfam" id="PF00481">
    <property type="entry name" value="PP2C"/>
    <property type="match status" value="1"/>
</dbReference>
<evidence type="ECO:0000313" key="3">
    <source>
        <dbReference type="Proteomes" id="UP000789342"/>
    </source>
</evidence>
<dbReference type="Proteomes" id="UP000789342">
    <property type="component" value="Unassembled WGS sequence"/>
</dbReference>
<sequence>MSLVDLNIGVARIRGDRETQMDRFDIRNHYFDEEGYSLFMIYDGHGDGRFSKHAKENLANFIVNDPEFKLGNYEKAFVNAFQQEDHALRSAFGTYHGGTTATVALFFKNSNTCYVANVGDSTAFLGSIPGGYNEAKAIAVSFDDKVDNSMELDRLMSAQAAVRRGRIFRPGHSVNMTRALGDFDFKAPLTPSGEDWISPIPHIHEINLVPYEDEFLIMASDGLWNVFNEQAVVDEITICLDRGYNVHQIASTLAKTAVKMGQPR</sequence>
<dbReference type="AlphaFoldDB" id="A0A9N9DC78"/>
<proteinExistence type="predicted"/>
<dbReference type="SUPFAM" id="SSF81606">
    <property type="entry name" value="PP2C-like"/>
    <property type="match status" value="1"/>
</dbReference>
<reference evidence="2" key="1">
    <citation type="submission" date="2021-06" db="EMBL/GenBank/DDBJ databases">
        <authorList>
            <person name="Kallberg Y."/>
            <person name="Tangrot J."/>
            <person name="Rosling A."/>
        </authorList>
    </citation>
    <scope>NUCLEOTIDE SEQUENCE</scope>
    <source>
        <strain evidence="2">CL551</strain>
    </source>
</reference>
<dbReference type="InterPro" id="IPR001932">
    <property type="entry name" value="PPM-type_phosphatase-like_dom"/>
</dbReference>
<dbReference type="Gene3D" id="3.60.40.10">
    <property type="entry name" value="PPM-type phosphatase domain"/>
    <property type="match status" value="1"/>
</dbReference>
<name>A0A9N9DC78_9GLOM</name>
<dbReference type="CDD" id="cd00143">
    <property type="entry name" value="PP2Cc"/>
    <property type="match status" value="1"/>
</dbReference>
<accession>A0A9N9DC78</accession>
<gene>
    <name evidence="2" type="ORF">AMORRO_LOCUS9059</name>
</gene>